<sequence length="736" mass="80341">MASLVPGVLIKLLQTINSNLKVRGEHRSILLQVISIVPAISGSELYPDHGFFIKVSDSSHSTYVSLSKKDTDLILNNKLQLGQFFYVEKMETGSPVPILAGVRPVPGRHPFVGNPKDLMQMLEASEGPVVQFDQEKLNELVGMKEESVKKRIVIKEEKGAVASRYMQGVLKQKLEGKEMDQKENENECIGGGVVRKVGFLKVKQNELKGQSGASITETLTQKSETDSFYNKAADVTSSKFVAMKCTTTNKPENINFNCLTNSSNRKQSAEAISWSSLPPTLLKPGKGMLRRGNLASLVAAQAQKEANAAANLAKCLSIFADLHSSASPESPHLYLSKFFTLQQLLEKTETTIPTKDAWQNLSQSNINSSTLQEKDNKSNKKMIGPLHRRTASKNPKTSIELITGADKLEWSKGDGSKDISELRKILTNETQSWFLNFLEQALELGFRLEKKGKDHSAAARVVEQNNQIALTLSHLKQANEWLDKTRKDSGSERSEFLETIDGLKQKVYACLLVHIDCAASALGESLKQSSLHLAIVIVGSLAAKTEMHSSNKNELVSADRTRSYDMPPRRQPPNVALGQADMLRDAEIAALGRKVDALTTGAEEIVSGRRTKTSGARAQAGFPAMAAMDVILFGGPSSLSNRSHPVSVPPTSISATRSGPSGHPLAPRQSSNQRCFNCGEPGHRQASCTKFRGGRTLLAYDSSLESYEGPPIFDSDITEFLSEEHITGDVGQALVL</sequence>
<evidence type="ECO:0000313" key="5">
    <source>
        <dbReference type="Proteomes" id="UP001318860"/>
    </source>
</evidence>
<dbReference type="Pfam" id="PF21647">
    <property type="entry name" value="DUF6857"/>
    <property type="match status" value="2"/>
</dbReference>
<accession>A0ABR0X2Q0</accession>
<dbReference type="EMBL" id="JABTTQ020000006">
    <property type="protein sequence ID" value="KAK6153543.1"/>
    <property type="molecule type" value="Genomic_DNA"/>
</dbReference>
<dbReference type="InterPro" id="IPR010341">
    <property type="entry name" value="DUF936_pln"/>
</dbReference>
<keyword evidence="1" id="KW-0862">Zinc</keyword>
<keyword evidence="1" id="KW-0479">Metal-binding</keyword>
<protein>
    <recommendedName>
        <fullName evidence="3">CCHC-type domain-containing protein</fullName>
    </recommendedName>
</protein>
<evidence type="ECO:0000313" key="4">
    <source>
        <dbReference type="EMBL" id="KAK6153543.1"/>
    </source>
</evidence>
<feature type="region of interest" description="Disordered" evidence="2">
    <location>
        <begin position="639"/>
        <end position="669"/>
    </location>
</feature>
<dbReference type="SMART" id="SM00343">
    <property type="entry name" value="ZnF_C2HC"/>
    <property type="match status" value="1"/>
</dbReference>
<dbReference type="InterPro" id="IPR049172">
    <property type="entry name" value="DUF6857_pln"/>
</dbReference>
<keyword evidence="5" id="KW-1185">Reference proteome</keyword>
<gene>
    <name evidence="4" type="ORF">DH2020_013182</name>
</gene>
<dbReference type="PANTHER" id="PTHR31928">
    <property type="entry name" value="EXPRESSED PROTEIN"/>
    <property type="match status" value="1"/>
</dbReference>
<dbReference type="Pfam" id="PF06075">
    <property type="entry name" value="DUF936"/>
    <property type="match status" value="1"/>
</dbReference>
<dbReference type="InterPro" id="IPR048297">
    <property type="entry name" value="DUF936_dom_pln"/>
</dbReference>
<feature type="domain" description="CCHC-type" evidence="3">
    <location>
        <begin position="674"/>
        <end position="690"/>
    </location>
</feature>
<feature type="compositionally biased region" description="Polar residues" evidence="2">
    <location>
        <begin position="639"/>
        <end position="659"/>
    </location>
</feature>
<proteinExistence type="predicted"/>
<dbReference type="InterPro" id="IPR001878">
    <property type="entry name" value="Znf_CCHC"/>
</dbReference>
<dbReference type="Proteomes" id="UP001318860">
    <property type="component" value="Unassembled WGS sequence"/>
</dbReference>
<comment type="caution">
    <text evidence="4">The sequence shown here is derived from an EMBL/GenBank/DDBJ whole genome shotgun (WGS) entry which is preliminary data.</text>
</comment>
<dbReference type="Gene3D" id="4.10.60.10">
    <property type="entry name" value="Zinc finger, CCHC-type"/>
    <property type="match status" value="1"/>
</dbReference>
<dbReference type="PROSITE" id="PS50158">
    <property type="entry name" value="ZF_CCHC"/>
    <property type="match status" value="1"/>
</dbReference>
<feature type="region of interest" description="Disordered" evidence="2">
    <location>
        <begin position="363"/>
        <end position="394"/>
    </location>
</feature>
<evidence type="ECO:0000259" key="3">
    <source>
        <dbReference type="PROSITE" id="PS50158"/>
    </source>
</evidence>
<dbReference type="SUPFAM" id="SSF57756">
    <property type="entry name" value="Retrovirus zinc finger-like domains"/>
    <property type="match status" value="1"/>
</dbReference>
<keyword evidence="1" id="KW-0863">Zinc-finger</keyword>
<name>A0ABR0X2Q0_REHGL</name>
<reference evidence="4 5" key="1">
    <citation type="journal article" date="2021" name="Comput. Struct. Biotechnol. J.">
        <title>De novo genome assembly of the potent medicinal plant Rehmannia glutinosa using nanopore technology.</title>
        <authorList>
            <person name="Ma L."/>
            <person name="Dong C."/>
            <person name="Song C."/>
            <person name="Wang X."/>
            <person name="Zheng X."/>
            <person name="Niu Y."/>
            <person name="Chen S."/>
            <person name="Feng W."/>
        </authorList>
    </citation>
    <scope>NUCLEOTIDE SEQUENCE [LARGE SCALE GENOMIC DNA]</scope>
    <source>
        <strain evidence="4">DH-2019</strain>
    </source>
</reference>
<dbReference type="Pfam" id="PF00098">
    <property type="entry name" value="zf-CCHC"/>
    <property type="match status" value="1"/>
</dbReference>
<evidence type="ECO:0000256" key="1">
    <source>
        <dbReference type="PROSITE-ProRule" id="PRU00047"/>
    </source>
</evidence>
<dbReference type="InterPro" id="IPR036875">
    <property type="entry name" value="Znf_CCHC_sf"/>
</dbReference>
<evidence type="ECO:0000256" key="2">
    <source>
        <dbReference type="SAM" id="MobiDB-lite"/>
    </source>
</evidence>
<organism evidence="4 5">
    <name type="scientific">Rehmannia glutinosa</name>
    <name type="common">Chinese foxglove</name>
    <dbReference type="NCBI Taxonomy" id="99300"/>
    <lineage>
        <taxon>Eukaryota</taxon>
        <taxon>Viridiplantae</taxon>
        <taxon>Streptophyta</taxon>
        <taxon>Embryophyta</taxon>
        <taxon>Tracheophyta</taxon>
        <taxon>Spermatophyta</taxon>
        <taxon>Magnoliopsida</taxon>
        <taxon>eudicotyledons</taxon>
        <taxon>Gunneridae</taxon>
        <taxon>Pentapetalae</taxon>
        <taxon>asterids</taxon>
        <taxon>lamiids</taxon>
        <taxon>Lamiales</taxon>
        <taxon>Orobanchaceae</taxon>
        <taxon>Rehmannieae</taxon>
        <taxon>Rehmannia</taxon>
    </lineage>
</organism>
<dbReference type="PANTHER" id="PTHR31928:SF2">
    <property type="entry name" value="EXPRESSED PROTEIN"/>
    <property type="match status" value="1"/>
</dbReference>